<gene>
    <name evidence="3" type="ORF">BC343_29935</name>
</gene>
<feature type="signal peptide" evidence="2">
    <location>
        <begin position="1"/>
        <end position="24"/>
    </location>
</feature>
<protein>
    <submittedName>
        <fullName evidence="3">Uncharacterized protein</fullName>
    </submittedName>
</protein>
<comment type="caution">
    <text evidence="3">The sequence shown here is derived from an EMBL/GenBank/DDBJ whole genome shotgun (WGS) entry which is preliminary data.</text>
</comment>
<evidence type="ECO:0000313" key="4">
    <source>
        <dbReference type="Proteomes" id="UP000189739"/>
    </source>
</evidence>
<evidence type="ECO:0000256" key="1">
    <source>
        <dbReference type="SAM" id="MobiDB-lite"/>
    </source>
</evidence>
<feature type="compositionally biased region" description="Gly residues" evidence="1">
    <location>
        <begin position="157"/>
        <end position="170"/>
    </location>
</feature>
<feature type="region of interest" description="Disordered" evidence="1">
    <location>
        <begin position="140"/>
        <end position="177"/>
    </location>
</feature>
<evidence type="ECO:0000313" key="3">
    <source>
        <dbReference type="EMBL" id="OOQ58984.1"/>
    </source>
</evidence>
<evidence type="ECO:0000256" key="2">
    <source>
        <dbReference type="SAM" id="SignalP"/>
    </source>
</evidence>
<keyword evidence="4" id="KW-1185">Reference proteome</keyword>
<sequence>MKKILLGMFASCALLAASVTQSKAQISVNVNIGTWTPPVEYTDVQYVYLPDIESYYYVPQHQYVYMDGGSWVFRNAPPQRYAGYNINNGYKVIVNRPRAYQYFSRDKVRYARYRGSSKQVIVRGNSYVAPRNNYVRKTKVVRIDHRPPGPRAPHGPGPGHGPGRGPAHGHGNGHGHH</sequence>
<dbReference type="AlphaFoldDB" id="A0A1S9PDD2"/>
<name>A0A1S9PDD2_9SPHI</name>
<dbReference type="Proteomes" id="UP000189739">
    <property type="component" value="Unassembled WGS sequence"/>
</dbReference>
<organism evidence="3 4">
    <name type="scientific">Mucilaginibacter pedocola</name>
    <dbReference type="NCBI Taxonomy" id="1792845"/>
    <lineage>
        <taxon>Bacteria</taxon>
        <taxon>Pseudomonadati</taxon>
        <taxon>Bacteroidota</taxon>
        <taxon>Sphingobacteriia</taxon>
        <taxon>Sphingobacteriales</taxon>
        <taxon>Sphingobacteriaceae</taxon>
        <taxon>Mucilaginibacter</taxon>
    </lineage>
</organism>
<keyword evidence="2" id="KW-0732">Signal</keyword>
<dbReference type="RefSeq" id="WP_078349038.1">
    <property type="nucleotide sequence ID" value="NZ_MBTF01000019.1"/>
</dbReference>
<accession>A0A1S9PDD2</accession>
<proteinExistence type="predicted"/>
<dbReference type="STRING" id="1792845.BC343_29935"/>
<reference evidence="3 4" key="1">
    <citation type="submission" date="2016-07" db="EMBL/GenBank/DDBJ databases">
        <title>Genomic analysis of zinc-resistant bacterium Mucilaginibacter pedocola TBZ30.</title>
        <authorList>
            <person name="Huang J."/>
            <person name="Tang J."/>
        </authorList>
    </citation>
    <scope>NUCLEOTIDE SEQUENCE [LARGE SCALE GENOMIC DNA]</scope>
    <source>
        <strain evidence="3 4">TBZ30</strain>
    </source>
</reference>
<dbReference type="EMBL" id="MBTF01000019">
    <property type="protein sequence ID" value="OOQ58984.1"/>
    <property type="molecule type" value="Genomic_DNA"/>
</dbReference>
<feature type="chain" id="PRO_5012526665" evidence="2">
    <location>
        <begin position="25"/>
        <end position="177"/>
    </location>
</feature>